<dbReference type="OMA" id="REKMWIR"/>
<keyword evidence="3" id="KW-1185">Reference proteome</keyword>
<reference evidence="2 3" key="1">
    <citation type="journal article" date="2007" name="Nature">
        <title>Evolution of genes and genomes on the Drosophila phylogeny.</title>
        <authorList>
            <consortium name="Drosophila 12 Genomes Consortium"/>
            <person name="Clark A.G."/>
            <person name="Eisen M.B."/>
            <person name="Smith D.R."/>
            <person name="Bergman C.M."/>
            <person name="Oliver B."/>
            <person name="Markow T.A."/>
            <person name="Kaufman T.C."/>
            <person name="Kellis M."/>
            <person name="Gelbart W."/>
            <person name="Iyer V.N."/>
            <person name="Pollard D.A."/>
            <person name="Sackton T.B."/>
            <person name="Larracuente A.M."/>
            <person name="Singh N.D."/>
            <person name="Abad J.P."/>
            <person name="Abt D.N."/>
            <person name="Adryan B."/>
            <person name="Aguade M."/>
            <person name="Akashi H."/>
            <person name="Anderson W.W."/>
            <person name="Aquadro C.F."/>
            <person name="Ardell D.H."/>
            <person name="Arguello R."/>
            <person name="Artieri C.G."/>
            <person name="Barbash D.A."/>
            <person name="Barker D."/>
            <person name="Barsanti P."/>
            <person name="Batterham P."/>
            <person name="Batzoglou S."/>
            <person name="Begun D."/>
            <person name="Bhutkar A."/>
            <person name="Blanco E."/>
            <person name="Bosak S.A."/>
            <person name="Bradley R.K."/>
            <person name="Brand A.D."/>
            <person name="Brent M.R."/>
            <person name="Brooks A.N."/>
            <person name="Brown R.H."/>
            <person name="Butlin R.K."/>
            <person name="Caggese C."/>
            <person name="Calvi B.R."/>
            <person name="Bernardo de Carvalho A."/>
            <person name="Caspi A."/>
            <person name="Castrezana S."/>
            <person name="Celniker S.E."/>
            <person name="Chang J.L."/>
            <person name="Chapple C."/>
            <person name="Chatterji S."/>
            <person name="Chinwalla A."/>
            <person name="Civetta A."/>
            <person name="Clifton S.W."/>
            <person name="Comeron J.M."/>
            <person name="Costello J.C."/>
            <person name="Coyne J.A."/>
            <person name="Daub J."/>
            <person name="David R.G."/>
            <person name="Delcher A.L."/>
            <person name="Delehaunty K."/>
            <person name="Do C.B."/>
            <person name="Ebling H."/>
            <person name="Edwards K."/>
            <person name="Eickbush T."/>
            <person name="Evans J.D."/>
            <person name="Filipski A."/>
            <person name="Findeiss S."/>
            <person name="Freyhult E."/>
            <person name="Fulton L."/>
            <person name="Fulton R."/>
            <person name="Garcia A.C."/>
            <person name="Gardiner A."/>
            <person name="Garfield D.A."/>
            <person name="Garvin B.E."/>
            <person name="Gibson G."/>
            <person name="Gilbert D."/>
            <person name="Gnerre S."/>
            <person name="Godfrey J."/>
            <person name="Good R."/>
            <person name="Gotea V."/>
            <person name="Gravely B."/>
            <person name="Greenberg A.J."/>
            <person name="Griffiths-Jones S."/>
            <person name="Gross S."/>
            <person name="Guigo R."/>
            <person name="Gustafson E.A."/>
            <person name="Haerty W."/>
            <person name="Hahn M.W."/>
            <person name="Halligan D.L."/>
            <person name="Halpern A.L."/>
            <person name="Halter G.M."/>
            <person name="Han M.V."/>
            <person name="Heger A."/>
            <person name="Hillier L."/>
            <person name="Hinrichs A.S."/>
            <person name="Holmes I."/>
            <person name="Hoskins R.A."/>
            <person name="Hubisz M.J."/>
            <person name="Hultmark D."/>
            <person name="Huntley M.A."/>
            <person name="Jaffe D.B."/>
            <person name="Jagadeeshan S."/>
            <person name="Jeck W.R."/>
            <person name="Johnson J."/>
            <person name="Jones C.D."/>
            <person name="Jordan W.C."/>
            <person name="Karpen G.H."/>
            <person name="Kataoka E."/>
            <person name="Keightley P.D."/>
            <person name="Kheradpour P."/>
            <person name="Kirkness E.F."/>
            <person name="Koerich L.B."/>
            <person name="Kristiansen K."/>
            <person name="Kudrna D."/>
            <person name="Kulathinal R.J."/>
            <person name="Kumar S."/>
            <person name="Kwok R."/>
            <person name="Lander E."/>
            <person name="Langley C.H."/>
            <person name="Lapoint R."/>
            <person name="Lazzaro B.P."/>
            <person name="Lee S.J."/>
            <person name="Levesque L."/>
            <person name="Li R."/>
            <person name="Lin C.F."/>
            <person name="Lin M.F."/>
            <person name="Lindblad-Toh K."/>
            <person name="Llopart A."/>
            <person name="Long M."/>
            <person name="Low L."/>
            <person name="Lozovsky E."/>
            <person name="Lu J."/>
            <person name="Luo M."/>
            <person name="Machado C.A."/>
            <person name="Makalowski W."/>
            <person name="Marzo M."/>
            <person name="Matsuda M."/>
            <person name="Matzkin L."/>
            <person name="McAllister B."/>
            <person name="McBride C.S."/>
            <person name="McKernan B."/>
            <person name="McKernan K."/>
            <person name="Mendez-Lago M."/>
            <person name="Minx P."/>
            <person name="Mollenhauer M.U."/>
            <person name="Montooth K."/>
            <person name="Mount S.M."/>
            <person name="Mu X."/>
            <person name="Myers E."/>
            <person name="Negre B."/>
            <person name="Newfeld S."/>
            <person name="Nielsen R."/>
            <person name="Noor M.A."/>
            <person name="O'Grady P."/>
            <person name="Pachter L."/>
            <person name="Papaceit M."/>
            <person name="Parisi M.J."/>
            <person name="Parisi M."/>
            <person name="Parts L."/>
            <person name="Pedersen J.S."/>
            <person name="Pesole G."/>
            <person name="Phillippy A.M."/>
            <person name="Ponting C.P."/>
            <person name="Pop M."/>
            <person name="Porcelli D."/>
            <person name="Powell J.R."/>
            <person name="Prohaska S."/>
            <person name="Pruitt K."/>
            <person name="Puig M."/>
            <person name="Quesneville H."/>
            <person name="Ram K.R."/>
            <person name="Rand D."/>
            <person name="Rasmussen M.D."/>
            <person name="Reed L.K."/>
            <person name="Reenan R."/>
            <person name="Reily A."/>
            <person name="Remington K.A."/>
            <person name="Rieger T.T."/>
            <person name="Ritchie M.G."/>
            <person name="Robin C."/>
            <person name="Rogers Y.H."/>
            <person name="Rohde C."/>
            <person name="Rozas J."/>
            <person name="Rubenfield M.J."/>
            <person name="Ruiz A."/>
            <person name="Russo S."/>
            <person name="Salzberg S.L."/>
            <person name="Sanchez-Gracia A."/>
            <person name="Saranga D.J."/>
            <person name="Sato H."/>
            <person name="Schaeffer S.W."/>
            <person name="Schatz M.C."/>
            <person name="Schlenke T."/>
            <person name="Schwartz R."/>
            <person name="Segarra C."/>
            <person name="Singh R.S."/>
            <person name="Sirot L."/>
            <person name="Sirota M."/>
            <person name="Sisneros N.B."/>
            <person name="Smith C.D."/>
            <person name="Smith T.F."/>
            <person name="Spieth J."/>
            <person name="Stage D.E."/>
            <person name="Stark A."/>
            <person name="Stephan W."/>
            <person name="Strausberg R.L."/>
            <person name="Strempel S."/>
            <person name="Sturgill D."/>
            <person name="Sutton G."/>
            <person name="Sutton G.G."/>
            <person name="Tao W."/>
            <person name="Teichmann S."/>
            <person name="Tobari Y.N."/>
            <person name="Tomimura Y."/>
            <person name="Tsolas J.M."/>
            <person name="Valente V.L."/>
            <person name="Venter E."/>
            <person name="Venter J.C."/>
            <person name="Vicario S."/>
            <person name="Vieira F.G."/>
            <person name="Vilella A.J."/>
            <person name="Villasante A."/>
            <person name="Walenz B."/>
            <person name="Wang J."/>
            <person name="Wasserman M."/>
            <person name="Watts T."/>
            <person name="Wilson D."/>
            <person name="Wilson R.K."/>
            <person name="Wing R.A."/>
            <person name="Wolfner M.F."/>
            <person name="Wong A."/>
            <person name="Wong G.K."/>
            <person name="Wu C.I."/>
            <person name="Wu G."/>
            <person name="Yamamoto D."/>
            <person name="Yang H.P."/>
            <person name="Yang S.P."/>
            <person name="Yorke J.A."/>
            <person name="Yoshida K."/>
            <person name="Zdobnov E."/>
            <person name="Zhang P."/>
            <person name="Zhang Y."/>
            <person name="Zimin A.V."/>
            <person name="Baldwin J."/>
            <person name="Abdouelleil A."/>
            <person name="Abdulkadir J."/>
            <person name="Abebe A."/>
            <person name="Abera B."/>
            <person name="Abreu J."/>
            <person name="Acer S.C."/>
            <person name="Aftuck L."/>
            <person name="Alexander A."/>
            <person name="An P."/>
            <person name="Anderson E."/>
            <person name="Anderson S."/>
            <person name="Arachi H."/>
            <person name="Azer M."/>
            <person name="Bachantsang P."/>
            <person name="Barry A."/>
            <person name="Bayul T."/>
            <person name="Berlin A."/>
            <person name="Bessette D."/>
            <person name="Bloom T."/>
            <person name="Blye J."/>
            <person name="Boguslavskiy L."/>
            <person name="Bonnet C."/>
            <person name="Boukhgalter B."/>
            <person name="Bourzgui I."/>
            <person name="Brown A."/>
            <person name="Cahill P."/>
            <person name="Channer S."/>
            <person name="Cheshatsang Y."/>
            <person name="Chuda L."/>
            <person name="Citroen M."/>
            <person name="Collymore A."/>
            <person name="Cooke P."/>
            <person name="Costello M."/>
            <person name="D'Aco K."/>
            <person name="Daza R."/>
            <person name="De Haan G."/>
            <person name="DeGray S."/>
            <person name="DeMaso C."/>
            <person name="Dhargay N."/>
            <person name="Dooley K."/>
            <person name="Dooley E."/>
            <person name="Doricent M."/>
            <person name="Dorje P."/>
            <person name="Dorjee K."/>
            <person name="Dupes A."/>
            <person name="Elong R."/>
            <person name="Falk J."/>
            <person name="Farina A."/>
            <person name="Faro S."/>
            <person name="Ferguson D."/>
            <person name="Fisher S."/>
            <person name="Foley C.D."/>
            <person name="Franke A."/>
            <person name="Friedrich D."/>
            <person name="Gadbois L."/>
            <person name="Gearin G."/>
            <person name="Gearin C.R."/>
            <person name="Giannoukos G."/>
            <person name="Goode T."/>
            <person name="Graham J."/>
            <person name="Grandbois E."/>
            <person name="Grewal S."/>
            <person name="Gyaltsen K."/>
            <person name="Hafez N."/>
            <person name="Hagos B."/>
            <person name="Hall J."/>
            <person name="Henson C."/>
            <person name="Hollinger A."/>
            <person name="Honan T."/>
            <person name="Huard M.D."/>
            <person name="Hughes L."/>
            <person name="Hurhula B."/>
            <person name="Husby M.E."/>
            <person name="Kamat A."/>
            <person name="Kanga B."/>
            <person name="Kashin S."/>
            <person name="Khazanovich D."/>
            <person name="Kisner P."/>
            <person name="Lance K."/>
            <person name="Lara M."/>
            <person name="Lee W."/>
            <person name="Lennon N."/>
            <person name="Letendre F."/>
            <person name="LeVine R."/>
            <person name="Lipovsky A."/>
            <person name="Liu X."/>
            <person name="Liu J."/>
            <person name="Liu S."/>
            <person name="Lokyitsang T."/>
            <person name="Lokyitsang Y."/>
            <person name="Lubonja R."/>
            <person name="Lui A."/>
            <person name="MacDonald P."/>
            <person name="Magnisalis V."/>
            <person name="Maru K."/>
            <person name="Matthews C."/>
            <person name="McCusker W."/>
            <person name="McDonough S."/>
            <person name="Mehta T."/>
            <person name="Meldrim J."/>
            <person name="Meneus L."/>
            <person name="Mihai O."/>
            <person name="Mihalev A."/>
            <person name="Mihova T."/>
            <person name="Mittelman R."/>
            <person name="Mlenga V."/>
            <person name="Montmayeur A."/>
            <person name="Mulrain L."/>
            <person name="Navidi A."/>
            <person name="Naylor J."/>
            <person name="Negash T."/>
            <person name="Nguyen T."/>
            <person name="Nguyen N."/>
            <person name="Nicol R."/>
            <person name="Norbu C."/>
            <person name="Norbu N."/>
            <person name="Novod N."/>
            <person name="O'Neill B."/>
            <person name="Osman S."/>
            <person name="Markiewicz E."/>
            <person name="Oyono O.L."/>
            <person name="Patti C."/>
            <person name="Phunkhang P."/>
            <person name="Pierre F."/>
            <person name="Priest M."/>
            <person name="Raghuraman S."/>
            <person name="Rege F."/>
            <person name="Reyes R."/>
            <person name="Rise C."/>
            <person name="Rogov P."/>
            <person name="Ross K."/>
            <person name="Ryan E."/>
            <person name="Settipalli S."/>
            <person name="Shea T."/>
            <person name="Sherpa N."/>
            <person name="Shi L."/>
            <person name="Shih D."/>
            <person name="Sparrow T."/>
            <person name="Spaulding J."/>
            <person name="Stalker J."/>
            <person name="Stange-Thomann N."/>
            <person name="Stavropoulos S."/>
            <person name="Stone C."/>
            <person name="Strader C."/>
            <person name="Tesfaye S."/>
            <person name="Thomson T."/>
            <person name="Thoulutsang Y."/>
            <person name="Thoulutsang D."/>
            <person name="Topham K."/>
            <person name="Topping I."/>
            <person name="Tsamla T."/>
            <person name="Vassiliev H."/>
            <person name="Vo A."/>
            <person name="Wangchuk T."/>
            <person name="Wangdi T."/>
            <person name="Weiand M."/>
            <person name="Wilkinson J."/>
            <person name="Wilson A."/>
            <person name="Yadav S."/>
            <person name="Young G."/>
            <person name="Yu Q."/>
            <person name="Zembek L."/>
            <person name="Zhong D."/>
            <person name="Zimmer A."/>
            <person name="Zwirko Z."/>
            <person name="Jaffe D.B."/>
            <person name="Alvarez P."/>
            <person name="Brockman W."/>
            <person name="Butler J."/>
            <person name="Chin C."/>
            <person name="Gnerre S."/>
            <person name="Grabherr M."/>
            <person name="Kleber M."/>
            <person name="Mauceli E."/>
            <person name="MacCallum I."/>
        </authorList>
    </citation>
    <scope>NUCLEOTIDE SEQUENCE [LARGE SCALE GENOMIC DNA]</scope>
    <source>
        <strain evidence="3">white501</strain>
    </source>
</reference>
<evidence type="ECO:0000256" key="1">
    <source>
        <dbReference type="SAM" id="MobiDB-lite"/>
    </source>
</evidence>
<evidence type="ECO:0000313" key="3">
    <source>
        <dbReference type="Proteomes" id="UP000000304"/>
    </source>
</evidence>
<accession>B4QNM5</accession>
<dbReference type="Proteomes" id="UP000000304">
    <property type="component" value="Chromosome 3L"/>
</dbReference>
<protein>
    <submittedName>
        <fullName evidence="2">GD13371</fullName>
    </submittedName>
</protein>
<evidence type="ECO:0000313" key="2">
    <source>
        <dbReference type="EMBL" id="EDX08988.1"/>
    </source>
</evidence>
<sequence length="139" mass="15370">MSAPSRLAWLWLPQWHSTTSRDSSNIYGSSNSSKSSSSNMKHQGDSYVRWRYKSLQTARKKQRSRPTARGISSGSSSTTTKSCNSQQQAAGRQFVVQLSALEAPATAATPGTATATQQQHLLHREKMWIRTNGCKIVQI</sequence>
<dbReference type="PhylomeDB" id="B4QNM5"/>
<name>B4QNM5_DROSI</name>
<feature type="region of interest" description="Disordered" evidence="1">
    <location>
        <begin position="18"/>
        <end position="88"/>
    </location>
</feature>
<feature type="compositionally biased region" description="Low complexity" evidence="1">
    <location>
        <begin position="20"/>
        <end position="39"/>
    </location>
</feature>
<organism evidence="2 3">
    <name type="scientific">Drosophila simulans</name>
    <name type="common">Fruit fly</name>
    <dbReference type="NCBI Taxonomy" id="7240"/>
    <lineage>
        <taxon>Eukaryota</taxon>
        <taxon>Metazoa</taxon>
        <taxon>Ecdysozoa</taxon>
        <taxon>Arthropoda</taxon>
        <taxon>Hexapoda</taxon>
        <taxon>Insecta</taxon>
        <taxon>Pterygota</taxon>
        <taxon>Neoptera</taxon>
        <taxon>Endopterygota</taxon>
        <taxon>Diptera</taxon>
        <taxon>Brachycera</taxon>
        <taxon>Muscomorpha</taxon>
        <taxon>Ephydroidea</taxon>
        <taxon>Drosophilidae</taxon>
        <taxon>Drosophila</taxon>
        <taxon>Sophophora</taxon>
    </lineage>
</organism>
<dbReference type="HOGENOM" id="CLU_1847251_0_0_1"/>
<proteinExistence type="predicted"/>
<gene>
    <name evidence="2" type="primary">Dsim\GD13371</name>
    <name evidence="2" type="ORF">Dsim_GD13371</name>
</gene>
<dbReference type="AlphaFoldDB" id="B4QNM5"/>
<feature type="compositionally biased region" description="Low complexity" evidence="1">
    <location>
        <begin position="72"/>
        <end position="88"/>
    </location>
</feature>
<dbReference type="EMBL" id="CM000363">
    <property type="protein sequence ID" value="EDX08988.1"/>
    <property type="molecule type" value="Genomic_DNA"/>
</dbReference>